<reference evidence="1 2" key="1">
    <citation type="journal article" date="2012" name="BMC Genomics">
        <title>Comparative genomics of Brachyspira pilosicoli strains: genome rearrangements, reductions and correlation of genetic compliment with phenotypic diversity.</title>
        <authorList>
            <person name="Mappley L.J."/>
            <person name="Black M.L."/>
            <person name="Abuoun M."/>
            <person name="Darby A.C."/>
            <person name="Woodward M.J."/>
            <person name="Parkhill J."/>
            <person name="Turner A.K."/>
            <person name="Bellgard M.I."/>
            <person name="La T."/>
            <person name="Phillips N.D."/>
            <person name="La Ragione R.M."/>
            <person name="Hampson D.J."/>
        </authorList>
    </citation>
    <scope>NUCLEOTIDE SEQUENCE [LARGE SCALE GENOMIC DNA]</scope>
    <source>
        <strain evidence="1">B2904</strain>
    </source>
</reference>
<sequence length="146" mass="16015">MEKLIFPDGLETIEGFAFSVCNMKTVVIPDSVTSIGEQAFESCKNLIELKLPNNIKTLETRVFSSCYALKSITIPASVIEIKEFAFYYSTGLESIIFLSTTPPTIGQSAFSGTVLKTIYVPKGSESQYEALKDQSVIPENVNIIGK</sequence>
<dbReference type="RefSeq" id="WP_014935306.1">
    <property type="nucleotide sequence ID" value="NC_018607.1"/>
</dbReference>
<dbReference type="AlphaFoldDB" id="J9URV3"/>
<dbReference type="Pfam" id="PF13306">
    <property type="entry name" value="LRR_5"/>
    <property type="match status" value="1"/>
</dbReference>
<dbReference type="PANTHER" id="PTHR45661">
    <property type="entry name" value="SURFACE ANTIGEN"/>
    <property type="match status" value="1"/>
</dbReference>
<name>J9URV3_BRAPL</name>
<proteinExistence type="predicted"/>
<dbReference type="Gene3D" id="3.80.10.10">
    <property type="entry name" value="Ribonuclease Inhibitor"/>
    <property type="match status" value="1"/>
</dbReference>
<evidence type="ECO:0000313" key="1">
    <source>
        <dbReference type="EMBL" id="AFR69738.1"/>
    </source>
</evidence>
<dbReference type="HOGENOM" id="CLU_1599579_0_0_12"/>
<dbReference type="Proteomes" id="UP000007346">
    <property type="component" value="Chromosome"/>
</dbReference>
<dbReference type="PATRIC" id="fig|1133568.3.peg.379"/>
<protein>
    <submittedName>
        <fullName evidence="1">Surface antigen BspA like protein</fullName>
    </submittedName>
</protein>
<dbReference type="SUPFAM" id="SSF52058">
    <property type="entry name" value="L domain-like"/>
    <property type="match status" value="1"/>
</dbReference>
<dbReference type="InterPro" id="IPR026906">
    <property type="entry name" value="LRR_5"/>
</dbReference>
<organism evidence="1 2">
    <name type="scientific">Brachyspira pilosicoli B2904</name>
    <dbReference type="NCBI Taxonomy" id="1133568"/>
    <lineage>
        <taxon>Bacteria</taxon>
        <taxon>Pseudomonadati</taxon>
        <taxon>Spirochaetota</taxon>
        <taxon>Spirochaetia</taxon>
        <taxon>Brachyspirales</taxon>
        <taxon>Brachyspiraceae</taxon>
        <taxon>Brachyspira</taxon>
    </lineage>
</organism>
<dbReference type="PANTHER" id="PTHR45661:SF3">
    <property type="entry name" value="IG-LIKE DOMAIN-CONTAINING PROTEIN"/>
    <property type="match status" value="1"/>
</dbReference>
<dbReference type="KEGG" id="bpj:B2904_orf383"/>
<accession>J9URV3</accession>
<gene>
    <name evidence="1" type="ORF">B2904_orf383</name>
</gene>
<dbReference type="InterPro" id="IPR053139">
    <property type="entry name" value="Surface_bspA-like"/>
</dbReference>
<evidence type="ECO:0000313" key="2">
    <source>
        <dbReference type="Proteomes" id="UP000007346"/>
    </source>
</evidence>
<dbReference type="EMBL" id="CP003490">
    <property type="protein sequence ID" value="AFR69738.1"/>
    <property type="molecule type" value="Genomic_DNA"/>
</dbReference>
<dbReference type="InterPro" id="IPR032675">
    <property type="entry name" value="LRR_dom_sf"/>
</dbReference>